<comment type="caution">
    <text evidence="2">The sequence shown here is derived from an EMBL/GenBank/DDBJ whole genome shotgun (WGS) entry which is preliminary data.</text>
</comment>
<reference evidence="2" key="1">
    <citation type="journal article" date="2021" name="Front. Microbiol.">
        <title>Comprehensive Comparative Genomics and Phenotyping of Methylobacterium Species.</title>
        <authorList>
            <person name="Alessa O."/>
            <person name="Ogura Y."/>
            <person name="Fujitani Y."/>
            <person name="Takami H."/>
            <person name="Hayashi T."/>
            <person name="Sahin N."/>
            <person name="Tani A."/>
        </authorList>
    </citation>
    <scope>NUCLEOTIDE SEQUENCE</scope>
    <source>
        <strain evidence="2">DSM 19015</strain>
    </source>
</reference>
<keyword evidence="3" id="KW-1185">Reference proteome</keyword>
<evidence type="ECO:0000256" key="1">
    <source>
        <dbReference type="SAM" id="MobiDB-lite"/>
    </source>
</evidence>
<dbReference type="Proteomes" id="UP001055125">
    <property type="component" value="Unassembled WGS sequence"/>
</dbReference>
<feature type="region of interest" description="Disordered" evidence="1">
    <location>
        <begin position="68"/>
        <end position="108"/>
    </location>
</feature>
<protein>
    <submittedName>
        <fullName evidence="2">Uncharacterized protein</fullName>
    </submittedName>
</protein>
<name>A0ABQ4RQ38_9HYPH</name>
<reference evidence="2" key="2">
    <citation type="submission" date="2021-08" db="EMBL/GenBank/DDBJ databases">
        <authorList>
            <person name="Tani A."/>
            <person name="Ola A."/>
            <person name="Ogura Y."/>
            <person name="Katsura K."/>
            <person name="Hayashi T."/>
        </authorList>
    </citation>
    <scope>NUCLEOTIDE SEQUENCE</scope>
    <source>
        <strain evidence="2">DSM 19015</strain>
    </source>
</reference>
<evidence type="ECO:0000313" key="2">
    <source>
        <dbReference type="EMBL" id="GJD92871.1"/>
    </source>
</evidence>
<sequence length="108" mass="11782">MANHRVRFDGHRYINCRWCYGRGCLACEGEAEKAYRAAFPDGPKPLATFRLDDPADLERARRLIGPEAIEKHFGPGGGGMPAFEASLREGQAATHAPADQDAEGARRG</sequence>
<evidence type="ECO:0000313" key="3">
    <source>
        <dbReference type="Proteomes" id="UP001055125"/>
    </source>
</evidence>
<accession>A0ABQ4RQ38</accession>
<dbReference type="EMBL" id="BPQP01000001">
    <property type="protein sequence ID" value="GJD92871.1"/>
    <property type="molecule type" value="Genomic_DNA"/>
</dbReference>
<organism evidence="2 3">
    <name type="scientific">Methylobacterium iners</name>
    <dbReference type="NCBI Taxonomy" id="418707"/>
    <lineage>
        <taxon>Bacteria</taxon>
        <taxon>Pseudomonadati</taxon>
        <taxon>Pseudomonadota</taxon>
        <taxon>Alphaproteobacteria</taxon>
        <taxon>Hyphomicrobiales</taxon>
        <taxon>Methylobacteriaceae</taxon>
        <taxon>Methylobacterium</taxon>
    </lineage>
</organism>
<proteinExistence type="predicted"/>
<gene>
    <name evidence="2" type="ORF">OCOJLMKI_0054</name>
</gene>
<dbReference type="RefSeq" id="WP_238241919.1">
    <property type="nucleotide sequence ID" value="NZ_BPQP01000001.1"/>
</dbReference>